<evidence type="ECO:0000313" key="2">
    <source>
        <dbReference type="EMBL" id="HJH42291.1"/>
    </source>
</evidence>
<gene>
    <name evidence="3" type="ORF">C2L80_11035</name>
    <name evidence="2" type="ORF">K8V16_00655</name>
</gene>
<organism evidence="3 4">
    <name type="scientific">Rubneribacter badeniensis</name>
    <dbReference type="NCBI Taxonomy" id="2070688"/>
    <lineage>
        <taxon>Bacteria</taxon>
        <taxon>Bacillati</taxon>
        <taxon>Actinomycetota</taxon>
        <taxon>Coriobacteriia</taxon>
        <taxon>Eggerthellales</taxon>
        <taxon>Eggerthellaceae</taxon>
        <taxon>Rubneribacter</taxon>
    </lineage>
</organism>
<sequence length="142" mass="15412">MAELTDEQIAREREFLEGIPRINIGALLIPPIWGPAHGFWASILFYPVWLFADNIFYAAVTERTPLSIALAVAVLATLVVGSVAFSLIGQPFAAHRAAGMGRGKEEYLRRERIWAFAGAAVALVVVALATYYNLVVRPTAGA</sequence>
<dbReference type="AlphaFoldDB" id="A0A2K2U337"/>
<reference evidence="2" key="3">
    <citation type="submission" date="2021-09" db="EMBL/GenBank/DDBJ databases">
        <authorList>
            <person name="Gilroy R."/>
        </authorList>
    </citation>
    <scope>NUCLEOTIDE SEQUENCE</scope>
    <source>
        <strain evidence="2">USAMLcec12-2067</strain>
    </source>
</reference>
<dbReference type="EMBL" id="DYZL01000014">
    <property type="protein sequence ID" value="HJH42291.1"/>
    <property type="molecule type" value="Genomic_DNA"/>
</dbReference>
<keyword evidence="1" id="KW-0472">Membrane</keyword>
<accession>A0A2K2U337</accession>
<reference evidence="3 4" key="1">
    <citation type="journal article" date="2018" name="Int. J. Syst. Evol. Microbiol.">
        <title>Rubneribacter badeniensis gen. nov., sp. nov. and Enteroscipio rubneri gen. nov., sp. nov., new members of the Eggerthellaceae isolated from human faeces.</title>
        <authorList>
            <person name="Danylec N."/>
            <person name="Gobl A."/>
            <person name="Stoll D.A."/>
            <person name="Hetzer B."/>
            <person name="Kulling S.E."/>
            <person name="Huch M."/>
        </authorList>
    </citation>
    <scope>NUCLEOTIDE SEQUENCE [LARGE SCALE GENOMIC DNA]</scope>
    <source>
        <strain evidence="3 4">ResAG-85</strain>
    </source>
</reference>
<dbReference type="EMBL" id="PPEL01000081">
    <property type="protein sequence ID" value="PNV64618.1"/>
    <property type="molecule type" value="Genomic_DNA"/>
</dbReference>
<comment type="caution">
    <text evidence="3">The sequence shown here is derived from an EMBL/GenBank/DDBJ whole genome shotgun (WGS) entry which is preliminary data.</text>
</comment>
<keyword evidence="1" id="KW-1133">Transmembrane helix</keyword>
<dbReference type="Proteomes" id="UP000236488">
    <property type="component" value="Unassembled WGS sequence"/>
</dbReference>
<name>A0A2K2U337_9ACTN</name>
<keyword evidence="1" id="KW-0812">Transmembrane</keyword>
<evidence type="ECO:0000313" key="3">
    <source>
        <dbReference type="EMBL" id="PNV64618.1"/>
    </source>
</evidence>
<feature type="transmembrane region" description="Helical" evidence="1">
    <location>
        <begin position="66"/>
        <end position="92"/>
    </location>
</feature>
<feature type="transmembrane region" description="Helical" evidence="1">
    <location>
        <begin position="113"/>
        <end position="132"/>
    </location>
</feature>
<feature type="transmembrane region" description="Helical" evidence="1">
    <location>
        <begin position="39"/>
        <end position="60"/>
    </location>
</feature>
<evidence type="ECO:0000313" key="4">
    <source>
        <dbReference type="Proteomes" id="UP000236488"/>
    </source>
</evidence>
<proteinExistence type="predicted"/>
<dbReference type="Proteomes" id="UP000789325">
    <property type="component" value="Unassembled WGS sequence"/>
</dbReference>
<evidence type="ECO:0000256" key="1">
    <source>
        <dbReference type="SAM" id="Phobius"/>
    </source>
</evidence>
<protein>
    <submittedName>
        <fullName evidence="3">Viscotoxin-A3</fullName>
    </submittedName>
</protein>
<dbReference type="RefSeq" id="WP_087197543.1">
    <property type="nucleotide sequence ID" value="NZ_DBEYRC010000110.1"/>
</dbReference>
<keyword evidence="4" id="KW-1185">Reference proteome</keyword>
<reference evidence="2" key="2">
    <citation type="journal article" date="2021" name="PeerJ">
        <title>Extensive microbial diversity within the chicken gut microbiome revealed by metagenomics and culture.</title>
        <authorList>
            <person name="Gilroy R."/>
            <person name="Ravi A."/>
            <person name="Getino M."/>
            <person name="Pursley I."/>
            <person name="Horton D.L."/>
            <person name="Alikhan N.F."/>
            <person name="Baker D."/>
            <person name="Gharbi K."/>
            <person name="Hall N."/>
            <person name="Watson M."/>
            <person name="Adriaenssens E.M."/>
            <person name="Foster-Nyarko E."/>
            <person name="Jarju S."/>
            <person name="Secka A."/>
            <person name="Antonio M."/>
            <person name="Oren A."/>
            <person name="Chaudhuri R.R."/>
            <person name="La Ragione R."/>
            <person name="Hildebrand F."/>
            <person name="Pallen M.J."/>
        </authorList>
    </citation>
    <scope>NUCLEOTIDE SEQUENCE</scope>
    <source>
        <strain evidence="2">USAMLcec12-2067</strain>
    </source>
</reference>